<dbReference type="PANTHER" id="PTHR12286:SF5">
    <property type="entry name" value="SACCHAROPINE DEHYDROGENASE-LIKE OXIDOREDUCTASE"/>
    <property type="match status" value="1"/>
</dbReference>
<proteinExistence type="predicted"/>
<dbReference type="InterPro" id="IPR051276">
    <property type="entry name" value="Saccharopine_DH-like_oxidrdct"/>
</dbReference>
<evidence type="ECO:0000313" key="3">
    <source>
        <dbReference type="EMBL" id="MBM7414620.1"/>
    </source>
</evidence>
<evidence type="ECO:0000313" key="4">
    <source>
        <dbReference type="Proteomes" id="UP000703038"/>
    </source>
</evidence>
<sequence length="439" mass="45884">MAETSAPDPSELDAASELDAVSELDTAGDREFDVVVYGATGFVGALTAEYLANHAPQGTSIALAGRSRSKLESTRRGLPSRAADWPLLVADADDEAALTDIASRTQVVITTVGPYAKFGRTLAHVCAAQGTDYVDLTGEVLFARLSADQNHDLAHSTGARIVHSCGFDSVPSDIGVHALYSKVHEDGAGDLTDTTLVVTSMSGGVSGGTIDSLRGQIDEITKDRAAAKMAASPYSLSPDRSIEPDLGRQSDTPIVKGADIHPDLKGWKAPFVMSSYNTRVVRRTNALLGYPYGKNFRYSEVMSVGSSPASPVIAGAVLAGLGAFVAGMAFKPTRFLLDKILPKPGDGPSEKTRQKGHFTIDVYTTTSTGDRYVSRVKAKGDPGYAATAMMLGESALALALDRDALPSVGGGVLTPASGIGDALIHRLRGAGMEISARKV</sequence>
<organism evidence="3 4">
    <name type="scientific">Rhodococcoides corynebacterioides</name>
    <dbReference type="NCBI Taxonomy" id="53972"/>
    <lineage>
        <taxon>Bacteria</taxon>
        <taxon>Bacillati</taxon>
        <taxon>Actinomycetota</taxon>
        <taxon>Actinomycetes</taxon>
        <taxon>Mycobacteriales</taxon>
        <taxon>Nocardiaceae</taxon>
        <taxon>Rhodococcoides</taxon>
    </lineage>
</organism>
<dbReference type="PANTHER" id="PTHR12286">
    <property type="entry name" value="SACCHAROPINE DEHYDROGENASE-LIKE OXIDOREDUCTASE"/>
    <property type="match status" value="1"/>
</dbReference>
<keyword evidence="4" id="KW-1185">Reference proteome</keyword>
<dbReference type="EMBL" id="JAFBBK010000001">
    <property type="protein sequence ID" value="MBM7414620.1"/>
    <property type="molecule type" value="Genomic_DNA"/>
</dbReference>
<gene>
    <name evidence="3" type="ORF">JOE42_001353</name>
</gene>
<accession>A0ABS2KSK5</accession>
<dbReference type="InterPro" id="IPR036291">
    <property type="entry name" value="NAD(P)-bd_dom_sf"/>
</dbReference>
<dbReference type="InterPro" id="IPR005097">
    <property type="entry name" value="Sacchrp_dh_NADP-bd"/>
</dbReference>
<dbReference type="SUPFAM" id="SSF51735">
    <property type="entry name" value="NAD(P)-binding Rossmann-fold domains"/>
    <property type="match status" value="1"/>
</dbReference>
<dbReference type="RefSeq" id="WP_204867466.1">
    <property type="nucleotide sequence ID" value="NZ_JAFBBK010000001.1"/>
</dbReference>
<dbReference type="Pfam" id="PF03435">
    <property type="entry name" value="Sacchrp_dh_NADP"/>
    <property type="match status" value="1"/>
</dbReference>
<name>A0ABS2KSK5_9NOCA</name>
<dbReference type="Gene3D" id="3.40.50.720">
    <property type="entry name" value="NAD(P)-binding Rossmann-like Domain"/>
    <property type="match status" value="1"/>
</dbReference>
<feature type="region of interest" description="Disordered" evidence="1">
    <location>
        <begin position="235"/>
        <end position="254"/>
    </location>
</feature>
<evidence type="ECO:0000259" key="2">
    <source>
        <dbReference type="Pfam" id="PF03435"/>
    </source>
</evidence>
<reference evidence="3 4" key="1">
    <citation type="submission" date="2021-01" db="EMBL/GenBank/DDBJ databases">
        <title>Genomics of switchgrass bacterial isolates.</title>
        <authorList>
            <person name="Shade A."/>
        </authorList>
    </citation>
    <scope>NUCLEOTIDE SEQUENCE [LARGE SCALE GENOMIC DNA]</scope>
    <source>
        <strain evidence="3 4">PvP111</strain>
    </source>
</reference>
<evidence type="ECO:0000256" key="1">
    <source>
        <dbReference type="SAM" id="MobiDB-lite"/>
    </source>
</evidence>
<feature type="domain" description="Saccharopine dehydrogenase NADP binding" evidence="2">
    <location>
        <begin position="34"/>
        <end position="137"/>
    </location>
</feature>
<comment type="caution">
    <text evidence="3">The sequence shown here is derived from an EMBL/GenBank/DDBJ whole genome shotgun (WGS) entry which is preliminary data.</text>
</comment>
<protein>
    <submittedName>
        <fullName evidence="3">Short subunit dehydrogenase-like uncharacterized protein</fullName>
    </submittedName>
</protein>
<dbReference type="Proteomes" id="UP000703038">
    <property type="component" value="Unassembled WGS sequence"/>
</dbReference>